<evidence type="ECO:0000256" key="1">
    <source>
        <dbReference type="ARBA" id="ARBA00023002"/>
    </source>
</evidence>
<dbReference type="Proteomes" id="UP001501578">
    <property type="component" value="Unassembled WGS sequence"/>
</dbReference>
<dbReference type="InterPro" id="IPR002938">
    <property type="entry name" value="FAD-bd"/>
</dbReference>
<sequence>MGGGPASLYFSILMKLRDPAHEISVHERNPRGSTYGWGVTYWRGLLDRLQAGDPVSARAIRDASVRWGGGVAHVRGTTTTQQGDEGFGVGRHRMLEILAERAGSLGVEVRYEDEVTAEPDADLVVAGDGAGSALRERHADHFGTRTDVGANTYIWLGTTRVFDAFTFTFVETEHGWIWCYGYGYSADRSTCVVECPVETWQGLGLDRMSAAEGLELLERLFAGTLDGHRLIGRDDGRSQWLRFRTLTNRTWHRGNLVLMGDAAHTTHYSIGAGTTLALEDAMALSGALSGWGTREPAPGTPRIAPEAELRAAGPTGPATVPQVGAGMVSPVGAGSVFQAVSPPGPDTALAAALERYERERKLALLSVQSAARYSARWYENLPRYIDLPAPQMFALLGQRHSPLLPYVPPSLYYRADRIATRLEPLRKAKRWLGPRLARTLHSRT</sequence>
<gene>
    <name evidence="4" type="ORF">GCM10009560_25730</name>
</gene>
<evidence type="ECO:0000313" key="5">
    <source>
        <dbReference type="Proteomes" id="UP001501578"/>
    </source>
</evidence>
<protein>
    <submittedName>
        <fullName evidence="4">FAD-dependent monooxygenase</fullName>
    </submittedName>
</protein>
<keyword evidence="5" id="KW-1185">Reference proteome</keyword>
<evidence type="ECO:0000256" key="2">
    <source>
        <dbReference type="ARBA" id="ARBA00023027"/>
    </source>
</evidence>
<proteinExistence type="predicted"/>
<reference evidence="4 5" key="1">
    <citation type="journal article" date="2019" name="Int. J. Syst. Evol. Microbiol.">
        <title>The Global Catalogue of Microorganisms (GCM) 10K type strain sequencing project: providing services to taxonomists for standard genome sequencing and annotation.</title>
        <authorList>
            <consortium name="The Broad Institute Genomics Platform"/>
            <consortium name="The Broad Institute Genome Sequencing Center for Infectious Disease"/>
            <person name="Wu L."/>
            <person name="Ma J."/>
        </authorList>
    </citation>
    <scope>NUCLEOTIDE SEQUENCE [LARGE SCALE GENOMIC DNA]</scope>
    <source>
        <strain evidence="4 5">JCM 11136</strain>
    </source>
</reference>
<dbReference type="InterPro" id="IPR036188">
    <property type="entry name" value="FAD/NAD-bd_sf"/>
</dbReference>
<name>A0ABN1P9H6_9ACTN</name>
<keyword evidence="1" id="KW-0560">Oxidoreductase</keyword>
<organism evidence="4 5">
    <name type="scientific">Nonomuraea longicatena</name>
    <dbReference type="NCBI Taxonomy" id="83682"/>
    <lineage>
        <taxon>Bacteria</taxon>
        <taxon>Bacillati</taxon>
        <taxon>Actinomycetota</taxon>
        <taxon>Actinomycetes</taxon>
        <taxon>Streptosporangiales</taxon>
        <taxon>Streptosporangiaceae</taxon>
        <taxon>Nonomuraea</taxon>
    </lineage>
</organism>
<evidence type="ECO:0000313" key="4">
    <source>
        <dbReference type="EMBL" id="GAA0924746.1"/>
    </source>
</evidence>
<comment type="caution">
    <text evidence="4">The sequence shown here is derived from an EMBL/GenBank/DDBJ whole genome shotgun (WGS) entry which is preliminary data.</text>
</comment>
<dbReference type="PANTHER" id="PTHR43476:SF4">
    <property type="entry name" value="BLR0106 PROTEIN"/>
    <property type="match status" value="1"/>
</dbReference>
<keyword evidence="2" id="KW-0520">NAD</keyword>
<dbReference type="PANTHER" id="PTHR43476">
    <property type="entry name" value="3-(3-HYDROXY-PHENYL)PROPIONATE/3-HYDROXYCINNAMIC ACID HYDROXYLASE"/>
    <property type="match status" value="1"/>
</dbReference>
<feature type="domain" description="FAD-binding" evidence="3">
    <location>
        <begin position="106"/>
        <end position="288"/>
    </location>
</feature>
<dbReference type="Gene3D" id="3.50.50.60">
    <property type="entry name" value="FAD/NAD(P)-binding domain"/>
    <property type="match status" value="2"/>
</dbReference>
<accession>A0ABN1P9H6</accession>
<dbReference type="RefSeq" id="WP_343950042.1">
    <property type="nucleotide sequence ID" value="NZ_BAAAHQ010000011.1"/>
</dbReference>
<evidence type="ECO:0000259" key="3">
    <source>
        <dbReference type="Pfam" id="PF01494"/>
    </source>
</evidence>
<dbReference type="Gene3D" id="3.30.9.20">
    <property type="match status" value="1"/>
</dbReference>
<dbReference type="InterPro" id="IPR050631">
    <property type="entry name" value="PheA/TfdB_FAD_monoxygenase"/>
</dbReference>
<dbReference type="GO" id="GO:0004497">
    <property type="term" value="F:monooxygenase activity"/>
    <property type="evidence" value="ECO:0007669"/>
    <property type="project" value="UniProtKB-KW"/>
</dbReference>
<dbReference type="EMBL" id="BAAAHQ010000011">
    <property type="protein sequence ID" value="GAA0924746.1"/>
    <property type="molecule type" value="Genomic_DNA"/>
</dbReference>
<dbReference type="Pfam" id="PF01494">
    <property type="entry name" value="FAD_binding_3"/>
    <property type="match status" value="1"/>
</dbReference>
<keyword evidence="4" id="KW-0503">Monooxygenase</keyword>
<dbReference type="SUPFAM" id="SSF51905">
    <property type="entry name" value="FAD/NAD(P)-binding domain"/>
    <property type="match status" value="1"/>
</dbReference>